<keyword evidence="1 2" id="KW-0694">RNA-binding</keyword>
<reference evidence="5" key="1">
    <citation type="submission" date="2016-10" db="EMBL/GenBank/DDBJ databases">
        <authorList>
            <person name="Varghese N."/>
        </authorList>
    </citation>
    <scope>NUCLEOTIDE SEQUENCE [LARGE SCALE GENOMIC DNA]</scope>
    <source>
        <strain evidence="5">Nsp8</strain>
    </source>
</reference>
<dbReference type="InterPro" id="IPR017924">
    <property type="entry name" value="RNA-binding_YhbY"/>
</dbReference>
<evidence type="ECO:0000259" key="3">
    <source>
        <dbReference type="PROSITE" id="PS51295"/>
    </source>
</evidence>
<dbReference type="Gene3D" id="3.30.110.60">
    <property type="entry name" value="YhbY-like"/>
    <property type="match status" value="1"/>
</dbReference>
<evidence type="ECO:0000256" key="2">
    <source>
        <dbReference type="PROSITE-ProRule" id="PRU00626"/>
    </source>
</evidence>
<keyword evidence="5" id="KW-1185">Reference proteome</keyword>
<dbReference type="PANTHER" id="PTHR40065:SF3">
    <property type="entry name" value="RNA-BINDING PROTEIN YHBY"/>
    <property type="match status" value="1"/>
</dbReference>
<name>A0A1I5AI98_9PROT</name>
<proteinExistence type="predicted"/>
<sequence>MLELASVRRRSLQARAHAIKPTVWIGTAGLWEGIIHELEQGLKSHELIKVKVSSDERETRNALLEEICERLDAAPVQHIGKILVIYRPKPDKTVSDIISQRKERKSHRIKPRAV</sequence>
<gene>
    <name evidence="4" type="ORF">SAMN05216386_1403</name>
</gene>
<dbReference type="SMART" id="SM01103">
    <property type="entry name" value="CRS1_YhbY"/>
    <property type="match status" value="1"/>
</dbReference>
<dbReference type="GO" id="GO:0003723">
    <property type="term" value="F:RNA binding"/>
    <property type="evidence" value="ECO:0007669"/>
    <property type="project" value="UniProtKB-UniRule"/>
</dbReference>
<dbReference type="EMBL" id="FOVJ01000002">
    <property type="protein sequence ID" value="SFN62148.1"/>
    <property type="molecule type" value="Genomic_DNA"/>
</dbReference>
<evidence type="ECO:0000256" key="1">
    <source>
        <dbReference type="ARBA" id="ARBA00022884"/>
    </source>
</evidence>
<dbReference type="PROSITE" id="PS51295">
    <property type="entry name" value="CRM"/>
    <property type="match status" value="1"/>
</dbReference>
<dbReference type="Pfam" id="PF01985">
    <property type="entry name" value="CRS1_YhbY"/>
    <property type="match status" value="1"/>
</dbReference>
<accession>A0A1I5AI98</accession>
<organism evidence="4 5">
    <name type="scientific">Nitrosospira briensis</name>
    <dbReference type="NCBI Taxonomy" id="35799"/>
    <lineage>
        <taxon>Bacteria</taxon>
        <taxon>Pseudomonadati</taxon>
        <taxon>Pseudomonadota</taxon>
        <taxon>Betaproteobacteria</taxon>
        <taxon>Nitrosomonadales</taxon>
        <taxon>Nitrosomonadaceae</taxon>
        <taxon>Nitrosospira</taxon>
    </lineage>
</organism>
<dbReference type="NCBIfam" id="TIGR00253">
    <property type="entry name" value="RNA_bind_YhbY"/>
    <property type="match status" value="1"/>
</dbReference>
<dbReference type="AlphaFoldDB" id="A0A1I5AI98"/>
<feature type="domain" description="CRM" evidence="3">
    <location>
        <begin position="2"/>
        <end position="98"/>
    </location>
</feature>
<dbReference type="InterPro" id="IPR035920">
    <property type="entry name" value="YhbY-like_sf"/>
</dbReference>
<dbReference type="InterPro" id="IPR001890">
    <property type="entry name" value="RNA-binding_CRM"/>
</dbReference>
<evidence type="ECO:0000313" key="5">
    <source>
        <dbReference type="Proteomes" id="UP000183107"/>
    </source>
</evidence>
<dbReference type="Proteomes" id="UP000183107">
    <property type="component" value="Unassembled WGS sequence"/>
</dbReference>
<dbReference type="InterPro" id="IPR051925">
    <property type="entry name" value="RNA-binding_domain"/>
</dbReference>
<evidence type="ECO:0000313" key="4">
    <source>
        <dbReference type="EMBL" id="SFN62148.1"/>
    </source>
</evidence>
<dbReference type="PANTHER" id="PTHR40065">
    <property type="entry name" value="RNA-BINDING PROTEIN YHBY"/>
    <property type="match status" value="1"/>
</dbReference>
<dbReference type="SUPFAM" id="SSF75471">
    <property type="entry name" value="YhbY-like"/>
    <property type="match status" value="1"/>
</dbReference>
<protein>
    <submittedName>
        <fullName evidence="4">Putative RNA-binding protein, YhbY family</fullName>
    </submittedName>
</protein>
<dbReference type="RefSeq" id="WP_074796052.1">
    <property type="nucleotide sequence ID" value="NZ_FOVJ01000002.1"/>
</dbReference>
<dbReference type="OrthoDB" id="9797519at2"/>